<evidence type="ECO:0000313" key="2">
    <source>
        <dbReference type="EMBL" id="KAG6526432.1"/>
    </source>
</evidence>
<feature type="compositionally biased region" description="Basic residues" evidence="1">
    <location>
        <begin position="78"/>
        <end position="92"/>
    </location>
</feature>
<dbReference type="Proteomes" id="UP000734854">
    <property type="component" value="Unassembled WGS sequence"/>
</dbReference>
<protein>
    <recommendedName>
        <fullName evidence="4">Syringolide-induced protein 14-1-1</fullName>
    </recommendedName>
</protein>
<keyword evidence="3" id="KW-1185">Reference proteome</keyword>
<evidence type="ECO:0000313" key="3">
    <source>
        <dbReference type="Proteomes" id="UP000734854"/>
    </source>
</evidence>
<accession>A0A8J5I2N0</accession>
<dbReference type="EMBL" id="JACMSC010000004">
    <property type="protein sequence ID" value="KAG6526432.1"/>
    <property type="molecule type" value="Genomic_DNA"/>
</dbReference>
<feature type="region of interest" description="Disordered" evidence="1">
    <location>
        <begin position="56"/>
        <end position="113"/>
    </location>
</feature>
<dbReference type="AlphaFoldDB" id="A0A8J5I2N0"/>
<comment type="caution">
    <text evidence="2">The sequence shown here is derived from an EMBL/GenBank/DDBJ whole genome shotgun (WGS) entry which is preliminary data.</text>
</comment>
<name>A0A8J5I2N0_ZINOF</name>
<gene>
    <name evidence="2" type="ORF">ZIOFF_016417</name>
</gene>
<dbReference type="PANTHER" id="PTHR34779:SF1">
    <property type="entry name" value="OS09G0542900 PROTEIN"/>
    <property type="match status" value="1"/>
</dbReference>
<sequence>MEKPKRSANKASIISFFPKRRSFAGDGNAHAHLLHNRRGFSGPIVSIVPVEARRKGNDGAGGGFEEPTSPKVTCMGQVKHRKMRCNSNRKAKSSPPRPDPAAVKRNRRRGASLLLGRMFRPRRRPAASVSASADEKEILRSNKFPAPAPALGKMRRFASGRETLHDFDWTKVVLEDEGAASTSYGEEEDYDDDEVLVAHSAPLIVGSGGVVALEPKKEVNLWKRRTMPAPNPLQLL</sequence>
<dbReference type="InterPro" id="IPR038796">
    <property type="entry name" value="At1g76070-like"/>
</dbReference>
<dbReference type="OrthoDB" id="1926132at2759"/>
<evidence type="ECO:0000256" key="1">
    <source>
        <dbReference type="SAM" id="MobiDB-lite"/>
    </source>
</evidence>
<proteinExistence type="predicted"/>
<organism evidence="2 3">
    <name type="scientific">Zingiber officinale</name>
    <name type="common">Ginger</name>
    <name type="synonym">Amomum zingiber</name>
    <dbReference type="NCBI Taxonomy" id="94328"/>
    <lineage>
        <taxon>Eukaryota</taxon>
        <taxon>Viridiplantae</taxon>
        <taxon>Streptophyta</taxon>
        <taxon>Embryophyta</taxon>
        <taxon>Tracheophyta</taxon>
        <taxon>Spermatophyta</taxon>
        <taxon>Magnoliopsida</taxon>
        <taxon>Liliopsida</taxon>
        <taxon>Zingiberales</taxon>
        <taxon>Zingiberaceae</taxon>
        <taxon>Zingiber</taxon>
    </lineage>
</organism>
<dbReference type="PANTHER" id="PTHR34779">
    <property type="entry name" value="OS09G0542900 PROTEIN"/>
    <property type="match status" value="1"/>
</dbReference>
<evidence type="ECO:0008006" key="4">
    <source>
        <dbReference type="Google" id="ProtNLM"/>
    </source>
</evidence>
<reference evidence="2 3" key="1">
    <citation type="submission" date="2020-08" db="EMBL/GenBank/DDBJ databases">
        <title>Plant Genome Project.</title>
        <authorList>
            <person name="Zhang R.-G."/>
        </authorList>
    </citation>
    <scope>NUCLEOTIDE SEQUENCE [LARGE SCALE GENOMIC DNA]</scope>
    <source>
        <tissue evidence="2">Rhizome</tissue>
    </source>
</reference>